<dbReference type="InterPro" id="IPR013520">
    <property type="entry name" value="Ribonucl_H"/>
</dbReference>
<name>A0A6C0EB13_9ZZZZ</name>
<dbReference type="InterPro" id="IPR012337">
    <property type="entry name" value="RNaseH-like_sf"/>
</dbReference>
<feature type="domain" description="Exonuclease" evidence="1">
    <location>
        <begin position="13"/>
        <end position="188"/>
    </location>
</feature>
<organism evidence="2">
    <name type="scientific">viral metagenome</name>
    <dbReference type="NCBI Taxonomy" id="1070528"/>
    <lineage>
        <taxon>unclassified sequences</taxon>
        <taxon>metagenomes</taxon>
        <taxon>organismal metagenomes</taxon>
    </lineage>
</organism>
<sequence length="198" mass="23333">MTEIVEKEKVYLSFDIEADGQSPAYNSMLSLGIVGFKTNGDEVFEWQKNLKPEADKHMEQRCWNEFWSKHPEQWKFVNTNQVSVEEGMLDLSAKLKELNKTYKFDWVARPSAYDWQWLKYNYEKTRETHADMFNIGYTAKCLSALWWSYCKRNKLTSEQKNTLWKKLEGDTTVTHNSLDDARAQGRVFVGLMKLDGIF</sequence>
<reference evidence="2" key="1">
    <citation type="journal article" date="2020" name="Nature">
        <title>Giant virus diversity and host interactions through global metagenomics.</title>
        <authorList>
            <person name="Schulz F."/>
            <person name="Roux S."/>
            <person name="Paez-Espino D."/>
            <person name="Jungbluth S."/>
            <person name="Walsh D.A."/>
            <person name="Denef V.J."/>
            <person name="McMahon K.D."/>
            <person name="Konstantinidis K.T."/>
            <person name="Eloe-Fadrosh E.A."/>
            <person name="Kyrpides N.C."/>
            <person name="Woyke T."/>
        </authorList>
    </citation>
    <scope>NUCLEOTIDE SEQUENCE</scope>
    <source>
        <strain evidence="2">GVMAG-M-3300023179-27</strain>
    </source>
</reference>
<dbReference type="AlphaFoldDB" id="A0A6C0EB13"/>
<dbReference type="InterPro" id="IPR036397">
    <property type="entry name" value="RNaseH_sf"/>
</dbReference>
<dbReference type="GO" id="GO:0003676">
    <property type="term" value="F:nucleic acid binding"/>
    <property type="evidence" value="ECO:0007669"/>
    <property type="project" value="InterPro"/>
</dbReference>
<accession>A0A6C0EB13</accession>
<protein>
    <recommendedName>
        <fullName evidence="1">Exonuclease domain-containing protein</fullName>
    </recommendedName>
</protein>
<evidence type="ECO:0000259" key="1">
    <source>
        <dbReference type="Pfam" id="PF00929"/>
    </source>
</evidence>
<dbReference type="EMBL" id="MN739773">
    <property type="protein sequence ID" value="QHT25583.1"/>
    <property type="molecule type" value="Genomic_DNA"/>
</dbReference>
<dbReference type="Pfam" id="PF00929">
    <property type="entry name" value="RNase_T"/>
    <property type="match status" value="1"/>
</dbReference>
<dbReference type="SUPFAM" id="SSF53098">
    <property type="entry name" value="Ribonuclease H-like"/>
    <property type="match status" value="1"/>
</dbReference>
<dbReference type="Gene3D" id="3.30.420.10">
    <property type="entry name" value="Ribonuclease H-like superfamily/Ribonuclease H"/>
    <property type="match status" value="1"/>
</dbReference>
<evidence type="ECO:0000313" key="2">
    <source>
        <dbReference type="EMBL" id="QHT25583.1"/>
    </source>
</evidence>
<proteinExistence type="predicted"/>